<organism evidence="2 3">
    <name type="scientific">Streptomyces graminofaciens</name>
    <dbReference type="NCBI Taxonomy" id="68212"/>
    <lineage>
        <taxon>Bacteria</taxon>
        <taxon>Bacillati</taxon>
        <taxon>Actinomycetota</taxon>
        <taxon>Actinomycetes</taxon>
        <taxon>Kitasatosporales</taxon>
        <taxon>Streptomycetaceae</taxon>
        <taxon>Streptomyces</taxon>
    </lineage>
</organism>
<keyword evidence="3" id="KW-1185">Reference proteome</keyword>
<accession>A0ABN5VS52</accession>
<reference evidence="2 3" key="2">
    <citation type="journal article" date="2023" name="ChemBioChem">
        <title>Acyltransferase Domain Exchange between Two Independent Type I Polyketide Synthases in the Same Producer Strain of Macrolide Antibiotics.</title>
        <authorList>
            <person name="Kudo F."/>
            <person name="Kishikawa K."/>
            <person name="Tsuboi K."/>
            <person name="Kido T."/>
            <person name="Usui T."/>
            <person name="Hashimoto J."/>
            <person name="Shin-Ya K."/>
            <person name="Miyanaga A."/>
            <person name="Eguchi T."/>
        </authorList>
    </citation>
    <scope>NUCLEOTIDE SEQUENCE [LARGE SCALE GENOMIC DNA]</scope>
    <source>
        <strain evidence="2 3">A-8890</strain>
    </source>
</reference>
<dbReference type="RefSeq" id="WP_286256410.1">
    <property type="nucleotide sequence ID" value="NZ_AP018448.1"/>
</dbReference>
<sequence>MGNLIARFFMLLRKRRILEPSLPPVVFPHPTGPTVRHLGSPPLRGEDNALTRPWLKDGHTPEFRLQLARARALYEREVAAWG</sequence>
<evidence type="ECO:0000256" key="1">
    <source>
        <dbReference type="SAM" id="MobiDB-lite"/>
    </source>
</evidence>
<evidence type="ECO:0000313" key="3">
    <source>
        <dbReference type="Proteomes" id="UP001321542"/>
    </source>
</evidence>
<reference evidence="2 3" key="1">
    <citation type="journal article" date="2010" name="ChemBioChem">
        <title>Cloning and characterization of the biosynthetic gene cluster of 16-membered macrolide antibiotic FD-891: involvement of a dual functional cytochrome P450 monooxygenase catalyzing epoxidation and hydroxylation.</title>
        <authorList>
            <person name="Kudo F."/>
            <person name="Motegi A."/>
            <person name="Mizoue K."/>
            <person name="Eguchi T."/>
        </authorList>
    </citation>
    <scope>NUCLEOTIDE SEQUENCE [LARGE SCALE GENOMIC DNA]</scope>
    <source>
        <strain evidence="2 3">A-8890</strain>
    </source>
</reference>
<feature type="region of interest" description="Disordered" evidence="1">
    <location>
        <begin position="30"/>
        <end position="52"/>
    </location>
</feature>
<dbReference type="Proteomes" id="UP001321542">
    <property type="component" value="Chromosome"/>
</dbReference>
<evidence type="ECO:0000313" key="2">
    <source>
        <dbReference type="EMBL" id="BBC36145.1"/>
    </source>
</evidence>
<dbReference type="EMBL" id="AP018448">
    <property type="protein sequence ID" value="BBC36145.1"/>
    <property type="molecule type" value="Genomic_DNA"/>
</dbReference>
<protein>
    <submittedName>
        <fullName evidence="2">Uncharacterized protein</fullName>
    </submittedName>
</protein>
<name>A0ABN5VS52_9ACTN</name>
<proteinExistence type="predicted"/>
<gene>
    <name evidence="2" type="ORF">SGFS_074390</name>
</gene>